<keyword evidence="2" id="KW-0813">Transport</keyword>
<dbReference type="PROSITE" id="PS00211">
    <property type="entry name" value="ABC_TRANSPORTER_1"/>
    <property type="match status" value="1"/>
</dbReference>
<dbReference type="AlphaFoldDB" id="A0A9Q0FM35"/>
<dbReference type="FunFam" id="3.40.50.300:FF:001473">
    <property type="entry name" value="ATP-binding cassette transporter"/>
    <property type="match status" value="1"/>
</dbReference>
<keyword evidence="11" id="KW-1185">Reference proteome</keyword>
<dbReference type="EMBL" id="JAKUCV010004847">
    <property type="protein sequence ID" value="KAJ4833858.1"/>
    <property type="molecule type" value="Genomic_DNA"/>
</dbReference>
<accession>A0A9Q0FM35</accession>
<keyword evidence="3 8" id="KW-0812">Transmembrane</keyword>
<dbReference type="InterPro" id="IPR003439">
    <property type="entry name" value="ABC_transporter-like_ATP-bd"/>
</dbReference>
<keyword evidence="7 8" id="KW-0472">Membrane</keyword>
<evidence type="ECO:0000259" key="9">
    <source>
        <dbReference type="PROSITE" id="PS50893"/>
    </source>
</evidence>
<reference evidence="10" key="1">
    <citation type="submission" date="2022-02" db="EMBL/GenBank/DDBJ databases">
        <authorList>
            <person name="Henning P.M."/>
            <person name="McCubbin A.G."/>
            <person name="Shore J.S."/>
        </authorList>
    </citation>
    <scope>NUCLEOTIDE SEQUENCE</scope>
    <source>
        <strain evidence="10">F60SS</strain>
        <tissue evidence="10">Leaves</tissue>
    </source>
</reference>
<evidence type="ECO:0000313" key="10">
    <source>
        <dbReference type="EMBL" id="KAJ4833858.1"/>
    </source>
</evidence>
<feature type="transmembrane region" description="Helical" evidence="8">
    <location>
        <begin position="401"/>
        <end position="423"/>
    </location>
</feature>
<dbReference type="GO" id="GO:0140359">
    <property type="term" value="F:ABC-type transporter activity"/>
    <property type="evidence" value="ECO:0007669"/>
    <property type="project" value="InterPro"/>
</dbReference>
<dbReference type="GO" id="GO:0005524">
    <property type="term" value="F:ATP binding"/>
    <property type="evidence" value="ECO:0007669"/>
    <property type="project" value="UniProtKB-KW"/>
</dbReference>
<dbReference type="GO" id="GO:0016020">
    <property type="term" value="C:membrane"/>
    <property type="evidence" value="ECO:0007669"/>
    <property type="project" value="UniProtKB-SubCell"/>
</dbReference>
<evidence type="ECO:0000256" key="4">
    <source>
        <dbReference type="ARBA" id="ARBA00022741"/>
    </source>
</evidence>
<evidence type="ECO:0000256" key="8">
    <source>
        <dbReference type="SAM" id="Phobius"/>
    </source>
</evidence>
<evidence type="ECO:0000256" key="7">
    <source>
        <dbReference type="ARBA" id="ARBA00023136"/>
    </source>
</evidence>
<dbReference type="InterPro" id="IPR027417">
    <property type="entry name" value="P-loop_NTPase"/>
</dbReference>
<feature type="transmembrane region" description="Helical" evidence="8">
    <location>
        <begin position="509"/>
        <end position="529"/>
    </location>
</feature>
<keyword evidence="4" id="KW-0547">Nucleotide-binding</keyword>
<organism evidence="10 11">
    <name type="scientific">Turnera subulata</name>
    <dbReference type="NCBI Taxonomy" id="218843"/>
    <lineage>
        <taxon>Eukaryota</taxon>
        <taxon>Viridiplantae</taxon>
        <taxon>Streptophyta</taxon>
        <taxon>Embryophyta</taxon>
        <taxon>Tracheophyta</taxon>
        <taxon>Spermatophyta</taxon>
        <taxon>Magnoliopsida</taxon>
        <taxon>eudicotyledons</taxon>
        <taxon>Gunneridae</taxon>
        <taxon>Pentapetalae</taxon>
        <taxon>rosids</taxon>
        <taxon>fabids</taxon>
        <taxon>Malpighiales</taxon>
        <taxon>Passifloraceae</taxon>
        <taxon>Turnera</taxon>
    </lineage>
</organism>
<sequence>MELPVKAPDSGGGRITSSYKLEAKDLWYEVPAKRSKLEGWVSKMVRSAPCSSSSSRKLLLKDVSCEARPGEITAIAGPSGAGKTTLLQILGGKVPSHQVLLNHHPIINAIHYFRRICGYVTQDDALFPLLTVQETLMYSALLRLPPSAAAVGRQALASQRVRKLLKDLGLQGVANSKVADISGGERRRVSIGVDLVHDPPLLIIDEPTSGLDSASALHLVRLLKSMVTHQGKTIVLTIHQPGSRILELFDRIVLLSNGFVVHNGSLPSLRQRLISAGHHIPPHANILEFAIDLIQILALTSDTSSTAASDYQDRATRLIHHEQNHHHQHHQDRTSNLNACYPNSVPEEILILGKRFCSNIFRTNQLFATRIIQALVAGLVLGTIFLNIGSKTGQLALQTRMGFFAFTLTFLLSSTTEGLPIFLQERRILMRETSRHAHRVSSYVLSNSLVFLPFLLLVALLYSIPVYWLVGLRKDIDGFLYFSLVVWMVVLMSNSFVTCFSALVPNFIMGTSVIAGLMGSFFLFSGYFISKNNIPNYWIFMHYLSLFKYPFECFLINEYGGEQGKRRCLEFDDKNECSLYGSEFLKQQGVTAVD</sequence>
<dbReference type="PANTHER" id="PTHR48041:SF53">
    <property type="entry name" value="ABC TRANSPORTER G FAMILY MEMBER 10"/>
    <property type="match status" value="1"/>
</dbReference>
<dbReference type="OrthoDB" id="66620at2759"/>
<dbReference type="Proteomes" id="UP001141552">
    <property type="component" value="Unassembled WGS sequence"/>
</dbReference>
<evidence type="ECO:0000256" key="5">
    <source>
        <dbReference type="ARBA" id="ARBA00022840"/>
    </source>
</evidence>
<evidence type="ECO:0000313" key="11">
    <source>
        <dbReference type="Proteomes" id="UP001141552"/>
    </source>
</evidence>
<evidence type="ECO:0000256" key="6">
    <source>
        <dbReference type="ARBA" id="ARBA00022989"/>
    </source>
</evidence>
<comment type="caution">
    <text evidence="10">The sequence shown here is derived from an EMBL/GenBank/DDBJ whole genome shotgun (WGS) entry which is preliminary data.</text>
</comment>
<dbReference type="PROSITE" id="PS50893">
    <property type="entry name" value="ABC_TRANSPORTER_2"/>
    <property type="match status" value="1"/>
</dbReference>
<evidence type="ECO:0000256" key="1">
    <source>
        <dbReference type="ARBA" id="ARBA00004141"/>
    </source>
</evidence>
<evidence type="ECO:0000256" key="3">
    <source>
        <dbReference type="ARBA" id="ARBA00022692"/>
    </source>
</evidence>
<comment type="subcellular location">
    <subcellularLocation>
        <location evidence="1">Membrane</location>
        <topology evidence="1">Multi-pass membrane protein</topology>
    </subcellularLocation>
</comment>
<dbReference type="InterPro" id="IPR013525">
    <property type="entry name" value="ABC2_TM"/>
</dbReference>
<proteinExistence type="predicted"/>
<reference evidence="10" key="2">
    <citation type="journal article" date="2023" name="Plants (Basel)">
        <title>Annotation of the Turnera subulata (Passifloraceae) Draft Genome Reveals the S-Locus Evolved after the Divergence of Turneroideae from Passifloroideae in a Stepwise Manner.</title>
        <authorList>
            <person name="Henning P.M."/>
            <person name="Roalson E.H."/>
            <person name="Mir W."/>
            <person name="McCubbin A.G."/>
            <person name="Shore J.S."/>
        </authorList>
    </citation>
    <scope>NUCLEOTIDE SEQUENCE</scope>
    <source>
        <strain evidence="10">F60SS</strain>
    </source>
</reference>
<dbReference type="SMART" id="SM00382">
    <property type="entry name" value="AAA"/>
    <property type="match status" value="1"/>
</dbReference>
<dbReference type="InterPro" id="IPR003593">
    <property type="entry name" value="AAA+_ATPase"/>
</dbReference>
<feature type="transmembrane region" description="Helical" evidence="8">
    <location>
        <begin position="479"/>
        <end position="503"/>
    </location>
</feature>
<dbReference type="Pfam" id="PF00005">
    <property type="entry name" value="ABC_tran"/>
    <property type="match status" value="1"/>
</dbReference>
<feature type="transmembrane region" description="Helical" evidence="8">
    <location>
        <begin position="367"/>
        <end position="389"/>
    </location>
</feature>
<keyword evidence="5" id="KW-0067">ATP-binding</keyword>
<evidence type="ECO:0000256" key="2">
    <source>
        <dbReference type="ARBA" id="ARBA00022448"/>
    </source>
</evidence>
<name>A0A9Q0FM35_9ROSI</name>
<dbReference type="PANTHER" id="PTHR48041">
    <property type="entry name" value="ABC TRANSPORTER G FAMILY MEMBER 28"/>
    <property type="match status" value="1"/>
</dbReference>
<dbReference type="SUPFAM" id="SSF52540">
    <property type="entry name" value="P-loop containing nucleoside triphosphate hydrolases"/>
    <property type="match status" value="1"/>
</dbReference>
<feature type="domain" description="ABC transporter" evidence="9">
    <location>
        <begin position="45"/>
        <end position="282"/>
    </location>
</feature>
<feature type="transmembrane region" description="Helical" evidence="8">
    <location>
        <begin position="443"/>
        <end position="470"/>
    </location>
</feature>
<dbReference type="InterPro" id="IPR050352">
    <property type="entry name" value="ABCG_transporters"/>
</dbReference>
<dbReference type="GO" id="GO:0016887">
    <property type="term" value="F:ATP hydrolysis activity"/>
    <property type="evidence" value="ECO:0007669"/>
    <property type="project" value="InterPro"/>
</dbReference>
<dbReference type="Gene3D" id="3.40.50.300">
    <property type="entry name" value="P-loop containing nucleotide triphosphate hydrolases"/>
    <property type="match status" value="1"/>
</dbReference>
<dbReference type="Pfam" id="PF01061">
    <property type="entry name" value="ABC2_membrane"/>
    <property type="match status" value="1"/>
</dbReference>
<keyword evidence="6 8" id="KW-1133">Transmembrane helix</keyword>
<dbReference type="InterPro" id="IPR017871">
    <property type="entry name" value="ABC_transporter-like_CS"/>
</dbReference>
<gene>
    <name evidence="10" type="ORF">Tsubulata_029878</name>
</gene>
<protein>
    <recommendedName>
        <fullName evidence="9">ABC transporter domain-containing protein</fullName>
    </recommendedName>
</protein>